<reference evidence="2" key="1">
    <citation type="submission" date="2016-07" db="EMBL/GenBank/DDBJ databases">
        <title>Frankia sp. NRRL B-16219 Genome sequencing.</title>
        <authorList>
            <person name="Ghodhbane-Gtari F."/>
            <person name="Swanson E."/>
            <person name="Gueddou A."/>
            <person name="Louati M."/>
            <person name="Nouioui I."/>
            <person name="Hezbri K."/>
            <person name="Abebe-Akele F."/>
            <person name="Simpson S."/>
            <person name="Morris K."/>
            <person name="Thomas K."/>
            <person name="Gtari M."/>
            <person name="Tisa L.S."/>
        </authorList>
    </citation>
    <scope>NUCLEOTIDE SEQUENCE [LARGE SCALE GENOMIC DNA]</scope>
    <source>
        <strain evidence="2">NRRL B-16219</strain>
    </source>
</reference>
<name>A0A1S1Q2Y8_9ACTN</name>
<proteinExistence type="predicted"/>
<organism evidence="1 2">
    <name type="scientific">Parafrankia soli</name>
    <dbReference type="NCBI Taxonomy" id="2599596"/>
    <lineage>
        <taxon>Bacteria</taxon>
        <taxon>Bacillati</taxon>
        <taxon>Actinomycetota</taxon>
        <taxon>Actinomycetes</taxon>
        <taxon>Frankiales</taxon>
        <taxon>Frankiaceae</taxon>
        <taxon>Parafrankia</taxon>
    </lineage>
</organism>
<keyword evidence="2" id="KW-1185">Reference proteome</keyword>
<evidence type="ECO:0000313" key="1">
    <source>
        <dbReference type="EMBL" id="OHV27555.1"/>
    </source>
</evidence>
<accession>A0A1S1Q2Y8</accession>
<dbReference type="AlphaFoldDB" id="A0A1S1Q2Y8"/>
<dbReference type="EMBL" id="MAXA01000221">
    <property type="protein sequence ID" value="OHV27555.1"/>
    <property type="molecule type" value="Genomic_DNA"/>
</dbReference>
<evidence type="ECO:0000313" key="2">
    <source>
        <dbReference type="Proteomes" id="UP000179769"/>
    </source>
</evidence>
<dbReference type="Proteomes" id="UP000179769">
    <property type="component" value="Unassembled WGS sequence"/>
</dbReference>
<gene>
    <name evidence="1" type="ORF">BBK14_20365</name>
</gene>
<comment type="caution">
    <text evidence="1">The sequence shown here is derived from an EMBL/GenBank/DDBJ whole genome shotgun (WGS) entry which is preliminary data.</text>
</comment>
<protein>
    <submittedName>
        <fullName evidence="1">Uncharacterized protein</fullName>
    </submittedName>
</protein>
<sequence length="307" mass="32445">MRQFCDKALPGMLTEACDVPAEESATIAGDVLQRAEAMAALGRTARQVISAPFFEESFDHDPADASPWLKAATTVVVRNSALEVPHTRGVVNVGGIKAITTFAAGPLSHLLASAPGRLDGGMFGGLAARYPRAWSALEALRGLLVDGGGRASYRLPVAASPELPTDDELVDAPTAAARASSGFLRQVVCSGIDPRFDQALMAALRTAETEPGFVFAVSALSRISRNSEKLCRALEFLLACDARVLTTNCLIAADAVYLRRSHLVRPDSTDPVAGLTDQNGISGVHRKTIQTCLRQAASPARVLHRSS</sequence>